<sequence length="65" mass="6786">MPSIPSELVAIREGAGIPPDELLELVGRKSAAEGLAGHKDQLAGKGQAGLVPRFSQQAHPLAIYK</sequence>
<dbReference type="GeneID" id="13543163"/>
<proteinExistence type="predicted"/>
<protein>
    <submittedName>
        <fullName evidence="1">Uncharacterized protein</fullName>
    </submittedName>
</protein>
<dbReference type="AlphaFoldDB" id="H6QPA5"/>
<dbReference type="Proteomes" id="UP000008783">
    <property type="component" value="Unassembled WGS sequence"/>
</dbReference>
<keyword evidence="2" id="KW-1185">Reference proteome</keyword>
<dbReference type="OrthoDB" id="2513681at2759"/>
<evidence type="ECO:0000313" key="2">
    <source>
        <dbReference type="Proteomes" id="UP000008783"/>
    </source>
</evidence>
<dbReference type="HOGENOM" id="CLU_2850765_0_0_1"/>
<gene>
    <name evidence="1" type="ORF">PGTG_20703</name>
</gene>
<organism evidence="1 2">
    <name type="scientific">Puccinia graminis f. sp. tritici (strain CRL 75-36-700-3 / race SCCL)</name>
    <name type="common">Black stem rust fungus</name>
    <dbReference type="NCBI Taxonomy" id="418459"/>
    <lineage>
        <taxon>Eukaryota</taxon>
        <taxon>Fungi</taxon>
        <taxon>Dikarya</taxon>
        <taxon>Basidiomycota</taxon>
        <taxon>Pucciniomycotina</taxon>
        <taxon>Pucciniomycetes</taxon>
        <taxon>Pucciniales</taxon>
        <taxon>Pucciniaceae</taxon>
        <taxon>Puccinia</taxon>
    </lineage>
</organism>
<dbReference type="RefSeq" id="XP_003890671.1">
    <property type="nucleotide sequence ID" value="XM_003890622.1"/>
</dbReference>
<dbReference type="EMBL" id="DS178264">
    <property type="protein sequence ID" value="EHS63610.1"/>
    <property type="molecule type" value="Genomic_DNA"/>
</dbReference>
<accession>H6QPA5</accession>
<reference evidence="2" key="1">
    <citation type="journal article" date="2011" name="Proc. Natl. Acad. Sci. U.S.A.">
        <title>Obligate biotrophy features unraveled by the genomic analysis of rust fungi.</title>
        <authorList>
            <person name="Duplessis S."/>
            <person name="Cuomo C.A."/>
            <person name="Lin Y.-C."/>
            <person name="Aerts A."/>
            <person name="Tisserant E."/>
            <person name="Veneault-Fourrey C."/>
            <person name="Joly D.L."/>
            <person name="Hacquard S."/>
            <person name="Amselem J."/>
            <person name="Cantarel B.L."/>
            <person name="Chiu R."/>
            <person name="Coutinho P.M."/>
            <person name="Feau N."/>
            <person name="Field M."/>
            <person name="Frey P."/>
            <person name="Gelhaye E."/>
            <person name="Goldberg J."/>
            <person name="Grabherr M.G."/>
            <person name="Kodira C.D."/>
            <person name="Kohler A."/>
            <person name="Kuees U."/>
            <person name="Lindquist E.A."/>
            <person name="Lucas S.M."/>
            <person name="Mago R."/>
            <person name="Mauceli E."/>
            <person name="Morin E."/>
            <person name="Murat C."/>
            <person name="Pangilinan J.L."/>
            <person name="Park R."/>
            <person name="Pearson M."/>
            <person name="Quesneville H."/>
            <person name="Rouhier N."/>
            <person name="Sakthikumar S."/>
            <person name="Salamov A.A."/>
            <person name="Schmutz J."/>
            <person name="Selles B."/>
            <person name="Shapiro H."/>
            <person name="Tanguay P."/>
            <person name="Tuskan G.A."/>
            <person name="Henrissat B."/>
            <person name="Van de Peer Y."/>
            <person name="Rouze P."/>
            <person name="Ellis J.G."/>
            <person name="Dodds P.N."/>
            <person name="Schein J.E."/>
            <person name="Zhong S."/>
            <person name="Hamelin R.C."/>
            <person name="Grigoriev I.V."/>
            <person name="Szabo L.J."/>
            <person name="Martin F."/>
        </authorList>
    </citation>
    <scope>NUCLEOTIDE SEQUENCE [LARGE SCALE GENOMIC DNA]</scope>
    <source>
        <strain evidence="2">CRL 75-36-700-3 / race SCCL</strain>
    </source>
</reference>
<dbReference type="InParanoid" id="H6QPA5"/>
<evidence type="ECO:0000313" key="1">
    <source>
        <dbReference type="EMBL" id="EHS63610.1"/>
    </source>
</evidence>
<dbReference type="KEGG" id="pgr:PGTG_20703"/>
<name>H6QPA5_PUCGT</name>
<dbReference type="VEuPathDB" id="FungiDB:PGTG_20703"/>